<name>A0ABY4Z8V0_9ACTN</name>
<reference evidence="1" key="1">
    <citation type="submission" date="2022-06" db="EMBL/GenBank/DDBJ databases">
        <title>Complete genome sequence of soil microorganisms Streptomyces sp. Qhu-M197 isolated from Alpine meadows habitats on the Tibetan Plateau.</title>
        <authorList>
            <person name="Zhang B."/>
            <person name="Xiang X."/>
            <person name="Fan J."/>
        </authorList>
    </citation>
    <scope>NUCLEOTIDE SEQUENCE</scope>
    <source>
        <strain evidence="1">Qhu-M197</strain>
    </source>
</reference>
<sequence length="92" mass="9895">MVNCEQIREELAVQALTGDRHGGIDAESAEHLRRCAECSAERQRLAVVAVLLSNVGLLAFEGLRAADTPTVPRGAAKMPRAAVLDAWDGRSR</sequence>
<dbReference type="RefSeq" id="WP_252550525.1">
    <property type="nucleotide sequence ID" value="NZ_CP099468.1"/>
</dbReference>
<evidence type="ECO:0000313" key="1">
    <source>
        <dbReference type="EMBL" id="USQ85463.1"/>
    </source>
</evidence>
<dbReference type="Proteomes" id="UP001056374">
    <property type="component" value="Chromosome"/>
</dbReference>
<accession>A0ABY4Z8V0</accession>
<organism evidence="1 2">
    <name type="scientific">Streptomyces phaeoluteigriseus</name>
    <dbReference type="NCBI Taxonomy" id="114686"/>
    <lineage>
        <taxon>Bacteria</taxon>
        <taxon>Bacillati</taxon>
        <taxon>Actinomycetota</taxon>
        <taxon>Actinomycetes</taxon>
        <taxon>Kitasatosporales</taxon>
        <taxon>Streptomycetaceae</taxon>
        <taxon>Streptomyces</taxon>
        <taxon>Streptomyces aurantiacus group</taxon>
    </lineage>
</organism>
<protein>
    <recommendedName>
        <fullName evidence="3">Zinc-finger domain-containing protein</fullName>
    </recommendedName>
</protein>
<keyword evidence="2" id="KW-1185">Reference proteome</keyword>
<proteinExistence type="predicted"/>
<dbReference type="EMBL" id="CP099468">
    <property type="protein sequence ID" value="USQ85463.1"/>
    <property type="molecule type" value="Genomic_DNA"/>
</dbReference>
<evidence type="ECO:0008006" key="3">
    <source>
        <dbReference type="Google" id="ProtNLM"/>
    </source>
</evidence>
<evidence type="ECO:0000313" key="2">
    <source>
        <dbReference type="Proteomes" id="UP001056374"/>
    </source>
</evidence>
<gene>
    <name evidence="1" type="ORF">NFX46_17765</name>
</gene>